<protein>
    <submittedName>
        <fullName evidence="14">5-methylcytosine-specific restriction endonuclease McrA</fullName>
    </submittedName>
</protein>
<evidence type="ECO:0000256" key="10">
    <source>
        <dbReference type="ARBA" id="ARBA00023211"/>
    </source>
</evidence>
<keyword evidence="2 12" id="KW-0540">Nuclease</keyword>
<evidence type="ECO:0000313" key="15">
    <source>
        <dbReference type="Proteomes" id="UP000198647"/>
    </source>
</evidence>
<dbReference type="Gene3D" id="1.10.30.50">
    <property type="match status" value="1"/>
</dbReference>
<dbReference type="PROSITE" id="PS51749">
    <property type="entry name" value="HNH_CAS9"/>
    <property type="match status" value="1"/>
</dbReference>
<comment type="cofactor">
    <cofactor evidence="1">
        <name>Mg(2+)</name>
        <dbReference type="ChEBI" id="CHEBI:18420"/>
    </cofactor>
</comment>
<keyword evidence="8" id="KW-0051">Antiviral defense</keyword>
<dbReference type="InterPro" id="IPR033114">
    <property type="entry name" value="HNH_CAS9"/>
</dbReference>
<evidence type="ECO:0000256" key="5">
    <source>
        <dbReference type="ARBA" id="ARBA00022801"/>
    </source>
</evidence>
<evidence type="ECO:0000256" key="1">
    <source>
        <dbReference type="ARBA" id="ARBA00001946"/>
    </source>
</evidence>
<dbReference type="RefSeq" id="WP_093106896.1">
    <property type="nucleotide sequence ID" value="NZ_FNOS01000003.1"/>
</dbReference>
<keyword evidence="15" id="KW-1185">Reference proteome</keyword>
<name>A0A1H3F9B7_9BACI</name>
<dbReference type="Proteomes" id="UP000198647">
    <property type="component" value="Unassembled WGS sequence"/>
</dbReference>
<comment type="caution">
    <text evidence="14">The sequence shown here is derived from an EMBL/GenBank/DDBJ whole genome shotgun (WGS) entry which is preliminary data.</text>
</comment>
<keyword evidence="9 12" id="KW-0238">DNA-binding</keyword>
<evidence type="ECO:0000256" key="4">
    <source>
        <dbReference type="ARBA" id="ARBA00022759"/>
    </source>
</evidence>
<proteinExistence type="predicted"/>
<evidence type="ECO:0000256" key="8">
    <source>
        <dbReference type="ARBA" id="ARBA00023118"/>
    </source>
</evidence>
<gene>
    <name evidence="14" type="ORF">SAMN04488081_1575</name>
</gene>
<dbReference type="CDD" id="cd00085">
    <property type="entry name" value="HNHc"/>
    <property type="match status" value="1"/>
</dbReference>
<sequence>MSWKSGHGRVNSHSLEEDEIWYQFTMFFYKSKKTQTYKFGLLKALIENLYNADSRLQLTYEQIGYSFVKTYWNLVVRHGLKQGSQNSGVAAAVLRAREERQLPIDLSFDQLQAGDQVYVLECAKPIMKKYVFGALYSDFEGKLYGFDRRKQSQYFQFHPDSHLFLLKYQRLVTDLLNYHLAKMIEQYNPVIREFLLEKVESVAQRESLHPYREILLSRFENSCFYCGKSLHLSQKQTHVDHFIPWSFIQSDNIWNLVLSCKSCNLNKSDKLPDYNYLERILERNEYLKAEPVLLYEDRSLYNYRPEKLKLLYEYSEQNGFEERWSP</sequence>
<evidence type="ECO:0000313" key="14">
    <source>
        <dbReference type="EMBL" id="SDX87551.1"/>
    </source>
</evidence>
<dbReference type="EMBL" id="FNOS01000003">
    <property type="protein sequence ID" value="SDX87551.1"/>
    <property type="molecule type" value="Genomic_DNA"/>
</dbReference>
<keyword evidence="6" id="KW-0460">Magnesium</keyword>
<keyword evidence="7" id="KW-0694">RNA-binding</keyword>
<organism evidence="14 15">
    <name type="scientific">Salimicrobium album</name>
    <dbReference type="NCBI Taxonomy" id="50717"/>
    <lineage>
        <taxon>Bacteria</taxon>
        <taxon>Bacillati</taxon>
        <taxon>Bacillota</taxon>
        <taxon>Bacilli</taxon>
        <taxon>Bacillales</taxon>
        <taxon>Bacillaceae</taxon>
        <taxon>Salimicrobium</taxon>
    </lineage>
</organism>
<feature type="domain" description="HNH Cas9-type" evidence="13">
    <location>
        <begin position="173"/>
        <end position="325"/>
    </location>
</feature>
<keyword evidence="5 12" id="KW-0378">Hydrolase</keyword>
<evidence type="ECO:0000256" key="6">
    <source>
        <dbReference type="ARBA" id="ARBA00022842"/>
    </source>
</evidence>
<accession>A0A1H3F9B7</accession>
<evidence type="ECO:0000259" key="13">
    <source>
        <dbReference type="PROSITE" id="PS51749"/>
    </source>
</evidence>
<comment type="subunit">
    <text evidence="11">Monomer. Binds crRNA and tracrRNA.</text>
</comment>
<evidence type="ECO:0000256" key="9">
    <source>
        <dbReference type="ARBA" id="ARBA00023125"/>
    </source>
</evidence>
<keyword evidence="4 12" id="KW-0255">Endonuclease</keyword>
<keyword evidence="10" id="KW-0464">Manganese</keyword>
<dbReference type="GO" id="GO:0004519">
    <property type="term" value="F:endonuclease activity"/>
    <property type="evidence" value="ECO:0007669"/>
    <property type="project" value="UniProtKB-KW"/>
</dbReference>
<dbReference type="InterPro" id="IPR003615">
    <property type="entry name" value="HNH_nuc"/>
</dbReference>
<evidence type="ECO:0000256" key="2">
    <source>
        <dbReference type="ARBA" id="ARBA00022722"/>
    </source>
</evidence>
<keyword evidence="3" id="KW-0479">Metal-binding</keyword>
<evidence type="ECO:0000256" key="3">
    <source>
        <dbReference type="ARBA" id="ARBA00022723"/>
    </source>
</evidence>
<evidence type="ECO:0000256" key="11">
    <source>
        <dbReference type="ARBA" id="ARBA00046380"/>
    </source>
</evidence>
<dbReference type="SMART" id="SM00507">
    <property type="entry name" value="HNHc"/>
    <property type="match status" value="1"/>
</dbReference>
<dbReference type="Pfam" id="PF13395">
    <property type="entry name" value="HNH_4"/>
    <property type="match status" value="1"/>
</dbReference>
<evidence type="ECO:0000256" key="7">
    <source>
        <dbReference type="ARBA" id="ARBA00022884"/>
    </source>
</evidence>
<evidence type="ECO:0000256" key="12">
    <source>
        <dbReference type="PROSITE-ProRule" id="PRU01085"/>
    </source>
</evidence>
<reference evidence="14 15" key="1">
    <citation type="submission" date="2016-10" db="EMBL/GenBank/DDBJ databases">
        <authorList>
            <person name="Varghese N."/>
            <person name="Submissions S."/>
        </authorList>
    </citation>
    <scope>NUCLEOTIDE SEQUENCE [LARGE SCALE GENOMIC DNA]</scope>
    <source>
        <strain evidence="14 15">DSM 20748</strain>
    </source>
</reference>